<dbReference type="PANTHER" id="PTHR43649">
    <property type="entry name" value="ARABINOSE-BINDING PROTEIN-RELATED"/>
    <property type="match status" value="1"/>
</dbReference>
<dbReference type="EMBL" id="JBHLTC010000012">
    <property type="protein sequence ID" value="MFC0624524.1"/>
    <property type="molecule type" value="Genomic_DNA"/>
</dbReference>
<dbReference type="SUPFAM" id="SSF53850">
    <property type="entry name" value="Periplasmic binding protein-like II"/>
    <property type="match status" value="1"/>
</dbReference>
<protein>
    <submittedName>
        <fullName evidence="2">ABC transporter substrate-binding protein</fullName>
    </submittedName>
</protein>
<dbReference type="InterPro" id="IPR006059">
    <property type="entry name" value="SBP"/>
</dbReference>
<accession>A0ABV6QIQ0</accession>
<evidence type="ECO:0000256" key="1">
    <source>
        <dbReference type="SAM" id="SignalP"/>
    </source>
</evidence>
<keyword evidence="1" id="KW-0732">Signal</keyword>
<dbReference type="Gene3D" id="3.40.190.10">
    <property type="entry name" value="Periplasmic binding protein-like II"/>
    <property type="match status" value="1"/>
</dbReference>
<sequence length="490" mass="54488">MKALRRAAVAAATLTLTTALIAACGTDPSGPNAQQADGQITLKIWDFSAEQVDFHKTIAAEYNKSNPKVKIEWRSITQDEYAKTLPLAFQSKQAPDIFYWSDGGPMNMGQLLTQQWIKPLHPSGKPPEDFLKRWPAGSFVDGINQSGGQTYGFPFSENLYWGPGYMYLNKKVFSDAGLDLNNPPKTWSELKAACAKVKASTKAECIAAPSKGRELQRIYFALAAGVRTDLFFDLKTGKFALDDPPALKTFEFIQELNGNGYLAPGTNDKNFSRQQFAANQAAIYFDGTWMPSVWKSQGFTSDNYAVAPHPNPDTGATGALSRQHDGNKYWISSQTPHHQQAWEFLNWMTDPDGFFVKEYYQQGFGTLAFTDNKKMVTEPAIQQIMKIAETPGFRVNVPVPVLKCTDIAKSKAYLEATGKRPAGEYEAMVEALVGKKPLAPLASALVRERQTTFENKLKEEAAAGLKVSKECYTFPDWDYTADYGLDKYKR</sequence>
<dbReference type="RefSeq" id="WP_380045994.1">
    <property type="nucleotide sequence ID" value="NZ_JBHLTC010000012.1"/>
</dbReference>
<feature type="chain" id="PRO_5046870111" evidence="1">
    <location>
        <begin position="23"/>
        <end position="490"/>
    </location>
</feature>
<dbReference type="InterPro" id="IPR050490">
    <property type="entry name" value="Bact_solute-bd_prot1"/>
</dbReference>
<comment type="caution">
    <text evidence="2">The sequence shown here is derived from an EMBL/GenBank/DDBJ whole genome shotgun (WGS) entry which is preliminary data.</text>
</comment>
<feature type="signal peptide" evidence="1">
    <location>
        <begin position="1"/>
        <end position="22"/>
    </location>
</feature>
<evidence type="ECO:0000313" key="3">
    <source>
        <dbReference type="Proteomes" id="UP001589890"/>
    </source>
</evidence>
<dbReference type="PROSITE" id="PS51257">
    <property type="entry name" value="PROKAR_LIPOPROTEIN"/>
    <property type="match status" value="1"/>
</dbReference>
<proteinExistence type="predicted"/>
<dbReference type="PANTHER" id="PTHR43649:SF12">
    <property type="entry name" value="DIACETYLCHITOBIOSE BINDING PROTEIN DASA"/>
    <property type="match status" value="1"/>
</dbReference>
<evidence type="ECO:0000313" key="2">
    <source>
        <dbReference type="EMBL" id="MFC0624524.1"/>
    </source>
</evidence>
<keyword evidence="3" id="KW-1185">Reference proteome</keyword>
<name>A0ABV6QIQ0_9ACTN</name>
<dbReference type="Pfam" id="PF01547">
    <property type="entry name" value="SBP_bac_1"/>
    <property type="match status" value="1"/>
</dbReference>
<reference evidence="2 3" key="1">
    <citation type="submission" date="2024-09" db="EMBL/GenBank/DDBJ databases">
        <authorList>
            <person name="Sun Q."/>
            <person name="Mori K."/>
        </authorList>
    </citation>
    <scope>NUCLEOTIDE SEQUENCE [LARGE SCALE GENOMIC DNA]</scope>
    <source>
        <strain evidence="2 3">CGMCC 1.15906</strain>
    </source>
</reference>
<gene>
    <name evidence="2" type="ORF">ACFFGN_10665</name>
</gene>
<dbReference type="Proteomes" id="UP001589890">
    <property type="component" value="Unassembled WGS sequence"/>
</dbReference>
<organism evidence="2 3">
    <name type="scientific">Kribbella deserti</name>
    <dbReference type="NCBI Taxonomy" id="1926257"/>
    <lineage>
        <taxon>Bacteria</taxon>
        <taxon>Bacillati</taxon>
        <taxon>Actinomycetota</taxon>
        <taxon>Actinomycetes</taxon>
        <taxon>Propionibacteriales</taxon>
        <taxon>Kribbellaceae</taxon>
        <taxon>Kribbella</taxon>
    </lineage>
</organism>